<protein>
    <submittedName>
        <fullName evidence="7">TRAF-like,Seven-in-absentia protein, TRAF-like domain,Zinc finger, RING/FYVE/PHD-type,Zinc finger, RING</fullName>
    </submittedName>
</protein>
<evidence type="ECO:0000259" key="5">
    <source>
        <dbReference type="PROSITE" id="PS50089"/>
    </source>
</evidence>
<dbReference type="PROSITE" id="PS51081">
    <property type="entry name" value="ZF_SIAH"/>
    <property type="match status" value="1"/>
</dbReference>
<gene>
    <name evidence="7" type="ORF">CINCED_3A004291</name>
</gene>
<keyword evidence="8" id="KW-1185">Reference proteome</keyword>
<organism evidence="7 8">
    <name type="scientific">Cinara cedri</name>
    <dbReference type="NCBI Taxonomy" id="506608"/>
    <lineage>
        <taxon>Eukaryota</taxon>
        <taxon>Metazoa</taxon>
        <taxon>Ecdysozoa</taxon>
        <taxon>Arthropoda</taxon>
        <taxon>Hexapoda</taxon>
        <taxon>Insecta</taxon>
        <taxon>Pterygota</taxon>
        <taxon>Neoptera</taxon>
        <taxon>Paraneoptera</taxon>
        <taxon>Hemiptera</taxon>
        <taxon>Sternorrhyncha</taxon>
        <taxon>Aphidomorpha</taxon>
        <taxon>Aphidoidea</taxon>
        <taxon>Aphididae</taxon>
        <taxon>Lachninae</taxon>
        <taxon>Cinara</taxon>
    </lineage>
</organism>
<dbReference type="GO" id="GO:0061630">
    <property type="term" value="F:ubiquitin protein ligase activity"/>
    <property type="evidence" value="ECO:0007669"/>
    <property type="project" value="TreeGrafter"/>
</dbReference>
<proteinExistence type="predicted"/>
<dbReference type="AlphaFoldDB" id="A0A5E4N939"/>
<evidence type="ECO:0000259" key="6">
    <source>
        <dbReference type="PROSITE" id="PS51081"/>
    </source>
</evidence>
<sequence>MATTTTRTVAVAVDAEPATTSSLTAETWAQIEAISDQVRRALECPVCLTLATVMASLCANGHAVCHTCVVKLWSRDTTQHCPMCRSPMDLRASTAMTVKLTEFTERVRLACDYRRFGCHRLYFVRDILEHERVCAYKPNVECLASTCQWLGTYDQLQEHVLHAHADVFVEATVNHEITYRFVHSYTE</sequence>
<feature type="domain" description="RING-type" evidence="5">
    <location>
        <begin position="44"/>
        <end position="85"/>
    </location>
</feature>
<dbReference type="Gene3D" id="3.30.40.10">
    <property type="entry name" value="Zinc/RING finger domain, C3HC4 (zinc finger)"/>
    <property type="match status" value="2"/>
</dbReference>
<feature type="domain" description="SIAH-type" evidence="6">
    <location>
        <begin position="106"/>
        <end position="165"/>
    </location>
</feature>
<dbReference type="GO" id="GO:0043161">
    <property type="term" value="P:proteasome-mediated ubiquitin-dependent protein catabolic process"/>
    <property type="evidence" value="ECO:0007669"/>
    <property type="project" value="TreeGrafter"/>
</dbReference>
<dbReference type="UniPathway" id="UPA00143"/>
<dbReference type="InterPro" id="IPR013083">
    <property type="entry name" value="Znf_RING/FYVE/PHD"/>
</dbReference>
<evidence type="ECO:0000256" key="1">
    <source>
        <dbReference type="ARBA" id="ARBA00022723"/>
    </source>
</evidence>
<accession>A0A5E4N939</accession>
<dbReference type="Pfam" id="PF21361">
    <property type="entry name" value="Sina_ZnF"/>
    <property type="match status" value="1"/>
</dbReference>
<evidence type="ECO:0000256" key="2">
    <source>
        <dbReference type="ARBA" id="ARBA00022771"/>
    </source>
</evidence>
<evidence type="ECO:0000256" key="3">
    <source>
        <dbReference type="ARBA" id="ARBA00022833"/>
    </source>
</evidence>
<dbReference type="GO" id="GO:0031624">
    <property type="term" value="F:ubiquitin conjugating enzyme binding"/>
    <property type="evidence" value="ECO:0007669"/>
    <property type="project" value="TreeGrafter"/>
</dbReference>
<dbReference type="GO" id="GO:0008270">
    <property type="term" value="F:zinc ion binding"/>
    <property type="evidence" value="ECO:0007669"/>
    <property type="project" value="UniProtKB-KW"/>
</dbReference>
<dbReference type="GO" id="GO:0005737">
    <property type="term" value="C:cytoplasm"/>
    <property type="evidence" value="ECO:0007669"/>
    <property type="project" value="TreeGrafter"/>
</dbReference>
<keyword evidence="3" id="KW-0862">Zinc</keyword>
<dbReference type="PROSITE" id="PS50089">
    <property type="entry name" value="ZF_RING_2"/>
    <property type="match status" value="1"/>
</dbReference>
<name>A0A5E4N939_9HEMI</name>
<dbReference type="InterPro" id="IPR001841">
    <property type="entry name" value="Znf_RING"/>
</dbReference>
<dbReference type="PANTHER" id="PTHR45877">
    <property type="entry name" value="E3 UBIQUITIN-PROTEIN LIGASE SIAH2"/>
    <property type="match status" value="1"/>
</dbReference>
<evidence type="ECO:0000256" key="4">
    <source>
        <dbReference type="PROSITE-ProRule" id="PRU00455"/>
    </source>
</evidence>
<evidence type="ECO:0000313" key="7">
    <source>
        <dbReference type="EMBL" id="VVC38922.1"/>
    </source>
</evidence>
<dbReference type="InterPro" id="IPR004162">
    <property type="entry name" value="SINA-like_animal"/>
</dbReference>
<dbReference type="OrthoDB" id="4788989at2759"/>
<dbReference type="SUPFAM" id="SSF49599">
    <property type="entry name" value="TRAF domain-like"/>
    <property type="match status" value="1"/>
</dbReference>
<dbReference type="SUPFAM" id="SSF57850">
    <property type="entry name" value="RING/U-box"/>
    <property type="match status" value="1"/>
</dbReference>
<keyword evidence="1" id="KW-0479">Metal-binding</keyword>
<dbReference type="Proteomes" id="UP000325440">
    <property type="component" value="Unassembled WGS sequence"/>
</dbReference>
<evidence type="ECO:0000313" key="8">
    <source>
        <dbReference type="Proteomes" id="UP000325440"/>
    </source>
</evidence>
<reference evidence="7 8" key="1">
    <citation type="submission" date="2019-08" db="EMBL/GenBank/DDBJ databases">
        <authorList>
            <person name="Alioto T."/>
            <person name="Alioto T."/>
            <person name="Gomez Garrido J."/>
        </authorList>
    </citation>
    <scope>NUCLEOTIDE SEQUENCE [LARGE SCALE GENOMIC DNA]</scope>
</reference>
<dbReference type="PANTHER" id="PTHR45877:SF2">
    <property type="entry name" value="E3 UBIQUITIN-PROTEIN LIGASE SINA-RELATED"/>
    <property type="match status" value="1"/>
</dbReference>
<dbReference type="EMBL" id="CABPRJ010001523">
    <property type="protein sequence ID" value="VVC38922.1"/>
    <property type="molecule type" value="Genomic_DNA"/>
</dbReference>
<keyword evidence="2 4" id="KW-0863">Zinc-finger</keyword>
<dbReference type="InterPro" id="IPR013010">
    <property type="entry name" value="Znf_SIAH"/>
</dbReference>
<dbReference type="GO" id="GO:0016567">
    <property type="term" value="P:protein ubiquitination"/>
    <property type="evidence" value="ECO:0007669"/>
    <property type="project" value="UniProtKB-UniPathway"/>
</dbReference>